<accession>A0A4Y2S618</accession>
<dbReference type="AlphaFoldDB" id="A0A4Y2S618"/>
<evidence type="ECO:0000313" key="1">
    <source>
        <dbReference type="EMBL" id="GBN83688.1"/>
    </source>
</evidence>
<name>A0A4Y2S618_ARAVE</name>
<dbReference type="Proteomes" id="UP000499080">
    <property type="component" value="Unassembled WGS sequence"/>
</dbReference>
<evidence type="ECO:0000313" key="3">
    <source>
        <dbReference type="Proteomes" id="UP000499080"/>
    </source>
</evidence>
<proteinExistence type="predicted"/>
<sequence length="116" mass="13705">MAHEPLFQMPMRIHHLQDTMMLTHEPELLLSDVMAFEKLRFRCCQRSRQLHYSPEKAGLIINECTVLQNKCIHCNMRHFPIKELEEDWGPIPKDNGTNSLRDNTVTLQNSLLMTRF</sequence>
<reference evidence="1 3" key="1">
    <citation type="journal article" date="2019" name="Sci. Rep.">
        <title>Orb-weaving spider Araneus ventricosus genome elucidates the spidroin gene catalogue.</title>
        <authorList>
            <person name="Kono N."/>
            <person name="Nakamura H."/>
            <person name="Ohtoshi R."/>
            <person name="Moran D.A.P."/>
            <person name="Shinohara A."/>
            <person name="Yoshida Y."/>
            <person name="Fujiwara M."/>
            <person name="Mori M."/>
            <person name="Tomita M."/>
            <person name="Arakawa K."/>
        </authorList>
    </citation>
    <scope>NUCLEOTIDE SEQUENCE [LARGE SCALE GENOMIC DNA]</scope>
</reference>
<evidence type="ECO:0000313" key="2">
    <source>
        <dbReference type="EMBL" id="GBN83794.1"/>
    </source>
</evidence>
<protein>
    <submittedName>
        <fullName evidence="1">Uncharacterized protein</fullName>
    </submittedName>
</protein>
<organism evidence="1 3">
    <name type="scientific">Araneus ventricosus</name>
    <name type="common">Orbweaver spider</name>
    <name type="synonym">Epeira ventricosa</name>
    <dbReference type="NCBI Taxonomy" id="182803"/>
    <lineage>
        <taxon>Eukaryota</taxon>
        <taxon>Metazoa</taxon>
        <taxon>Ecdysozoa</taxon>
        <taxon>Arthropoda</taxon>
        <taxon>Chelicerata</taxon>
        <taxon>Arachnida</taxon>
        <taxon>Araneae</taxon>
        <taxon>Araneomorphae</taxon>
        <taxon>Entelegynae</taxon>
        <taxon>Araneoidea</taxon>
        <taxon>Araneidae</taxon>
        <taxon>Araneus</taxon>
    </lineage>
</organism>
<dbReference type="EMBL" id="BGPR01020053">
    <property type="protein sequence ID" value="GBN83688.1"/>
    <property type="molecule type" value="Genomic_DNA"/>
</dbReference>
<gene>
    <name evidence="2" type="ORF">AVEN_104801_1</name>
    <name evidence="1" type="ORF">AVEN_108412_1</name>
</gene>
<dbReference type="EMBL" id="BGPR01020099">
    <property type="protein sequence ID" value="GBN83794.1"/>
    <property type="molecule type" value="Genomic_DNA"/>
</dbReference>
<comment type="caution">
    <text evidence="1">The sequence shown here is derived from an EMBL/GenBank/DDBJ whole genome shotgun (WGS) entry which is preliminary data.</text>
</comment>
<keyword evidence="3" id="KW-1185">Reference proteome</keyword>